<geneLocation type="mitochondrion" evidence="3"/>
<dbReference type="RefSeq" id="YP_009158806.1">
    <property type="nucleotide sequence ID" value="NC_027523.1"/>
</dbReference>
<feature type="transmembrane region" description="Helical" evidence="1">
    <location>
        <begin position="29"/>
        <end position="47"/>
    </location>
</feature>
<proteinExistence type="predicted"/>
<gene>
    <name evidence="3" type="primary">nad4L</name>
</gene>
<dbReference type="GeneID" id="25021195"/>
<evidence type="ECO:0000313" key="3">
    <source>
        <dbReference type="EMBL" id="BAR94693.1"/>
    </source>
</evidence>
<keyword evidence="3" id="KW-0496">Mitochondrion</keyword>
<reference evidence="3" key="1">
    <citation type="journal article" date="2015" name="PLoS ONE">
        <title>The Mitochondrial Genomes of a Myxozoan Genus Kudoa Are Extremely Divergent in Metazoa.</title>
        <authorList>
            <person name="Takeuchi F."/>
            <person name="Sekizuka T."/>
            <person name="Ogasawara Y."/>
            <person name="Yokoyama H."/>
            <person name="Kamikawa R."/>
            <person name="Inagaki Y."/>
            <person name="Nozaki T."/>
            <person name="Sugita-Konishi Y."/>
            <person name="Ohnishi T."/>
            <person name="Kuroda M."/>
        </authorList>
    </citation>
    <scope>NUCLEOTIDE SEQUENCE</scope>
    <source>
        <strain evidence="2">0904</strain>
        <strain evidence="3">201204</strain>
    </source>
</reference>
<evidence type="ECO:0000256" key="1">
    <source>
        <dbReference type="SAM" id="Phobius"/>
    </source>
</evidence>
<name>A0A0H5AY10_9CNID</name>
<dbReference type="CTD" id="67122132"/>
<accession>A0A0H5AY10</accession>
<feature type="transmembrane region" description="Helical" evidence="1">
    <location>
        <begin position="6"/>
        <end position="22"/>
    </location>
</feature>
<dbReference type="EMBL" id="LC009436">
    <property type="protein sequence ID" value="BAR94693.1"/>
    <property type="molecule type" value="Genomic_DNA"/>
</dbReference>
<keyword evidence="1" id="KW-1133">Transmembrane helix</keyword>
<keyword evidence="1" id="KW-0812">Transmembrane</keyword>
<organism evidence="3">
    <name type="scientific">Kudoa septempunctata</name>
    <dbReference type="NCBI Taxonomy" id="751907"/>
    <lineage>
        <taxon>Eukaryota</taxon>
        <taxon>Metazoa</taxon>
        <taxon>Cnidaria</taxon>
        <taxon>Myxozoa</taxon>
        <taxon>Myxosporea</taxon>
        <taxon>Multivalvulida</taxon>
        <taxon>Kudoidae</taxon>
        <taxon>Kudoa</taxon>
    </lineage>
</organism>
<evidence type="ECO:0000313" key="2">
    <source>
        <dbReference type="EMBL" id="BAR94681.1"/>
    </source>
</evidence>
<dbReference type="AlphaFoldDB" id="A0A0H5AY10"/>
<keyword evidence="1" id="KW-0472">Membrane</keyword>
<sequence length="70" mass="7950">MLASLTFPFVFLVIFILVLTRTSSLMKFLFPFMKMISAVIFLMIFSWGNSADTFPFVLAVLAGLWTVCFV</sequence>
<dbReference type="EMBL" id="AB731753">
    <property type="protein sequence ID" value="BAR94681.1"/>
    <property type="molecule type" value="Genomic_DNA"/>
</dbReference>
<protein>
    <submittedName>
        <fullName evidence="3">NADH dehydrogenase subunit 4L</fullName>
    </submittedName>
</protein>
<feature type="transmembrane region" description="Helical" evidence="1">
    <location>
        <begin position="53"/>
        <end position="69"/>
    </location>
</feature>